<reference evidence="1 2" key="1">
    <citation type="submission" date="2017-01" db="EMBL/GenBank/DDBJ databases">
        <authorList>
            <person name="Mah S.A."/>
            <person name="Swanson W.J."/>
            <person name="Moy G.W."/>
            <person name="Vacquier V.D."/>
        </authorList>
    </citation>
    <scope>NUCLEOTIDE SEQUENCE [LARGE SCALE GENOMIC DNA]</scope>
    <source>
        <strain evidence="1 2">CPCC 203464</strain>
    </source>
</reference>
<proteinExistence type="predicted"/>
<dbReference type="InterPro" id="IPR016888">
    <property type="entry name" value="UCP028498"/>
</dbReference>
<dbReference type="Proteomes" id="UP000186218">
    <property type="component" value="Unassembled WGS sequence"/>
</dbReference>
<dbReference type="Pfam" id="PF10012">
    <property type="entry name" value="DUF2255"/>
    <property type="match status" value="1"/>
</dbReference>
<name>A0A1N7D1A9_9NOCA</name>
<keyword evidence="2" id="KW-1185">Reference proteome</keyword>
<dbReference type="STRING" id="1344003.SAMN05445060_0505"/>
<dbReference type="OrthoDB" id="162563at2"/>
<evidence type="ECO:0000313" key="2">
    <source>
        <dbReference type="Proteomes" id="UP000186218"/>
    </source>
</evidence>
<protein>
    <recommendedName>
        <fullName evidence="3">DUF2255 family protein</fullName>
    </recommendedName>
</protein>
<dbReference type="AlphaFoldDB" id="A0A1N7D1A9"/>
<gene>
    <name evidence="1" type="ORF">SAMN05445060_0505</name>
</gene>
<dbReference type="EMBL" id="FTNT01000001">
    <property type="protein sequence ID" value="SIR69619.1"/>
    <property type="molecule type" value="Genomic_DNA"/>
</dbReference>
<evidence type="ECO:0000313" key="1">
    <source>
        <dbReference type="EMBL" id="SIR69619.1"/>
    </source>
</evidence>
<dbReference type="RefSeq" id="WP_076476120.1">
    <property type="nucleotide sequence ID" value="NZ_FTNT01000001.1"/>
</dbReference>
<accession>A0A1N7D1A9</accession>
<evidence type="ECO:0008006" key="3">
    <source>
        <dbReference type="Google" id="ProtNLM"/>
    </source>
</evidence>
<sequence length="141" mass="15563">MPEESARPVATRPWTPEELESIADTAELRISTQRRSGQWRIEVPVWVVCLDGSVYVRTWHRRNTGWYGDAVRTRRARISVPGVSVEVTVQQLSAGPDGFSRSVDDAYRAKYGGGGDRSVGGMVTDEAVASTLELSPVSQRD</sequence>
<organism evidence="1 2">
    <name type="scientific">Williamsia sterculiae</name>
    <dbReference type="NCBI Taxonomy" id="1344003"/>
    <lineage>
        <taxon>Bacteria</taxon>
        <taxon>Bacillati</taxon>
        <taxon>Actinomycetota</taxon>
        <taxon>Actinomycetes</taxon>
        <taxon>Mycobacteriales</taxon>
        <taxon>Nocardiaceae</taxon>
        <taxon>Williamsia</taxon>
    </lineage>
</organism>